<reference evidence="2" key="2">
    <citation type="submission" date="2022-03" db="EMBL/GenBank/DDBJ databases">
        <title>Draft title - Genomic analysis of global carrot germplasm unveils the trajectory of domestication and the origin of high carotenoid orange carrot.</title>
        <authorList>
            <person name="Iorizzo M."/>
            <person name="Ellison S."/>
            <person name="Senalik D."/>
            <person name="Macko-Podgorni A."/>
            <person name="Grzebelus D."/>
            <person name="Bostan H."/>
            <person name="Rolling W."/>
            <person name="Curaba J."/>
            <person name="Simon P."/>
        </authorList>
    </citation>
    <scope>NUCLEOTIDE SEQUENCE</scope>
    <source>
        <tissue evidence="2">Leaf</tissue>
    </source>
</reference>
<dbReference type="AlphaFoldDB" id="A0A164TDD6"/>
<sequence length="75" mass="8338">MDDHNPWADQPQNVKPENVKHGEGGSKKLTRKMSENFEKTKAAASNGMTKVKRSATGGVNWIKVKYAAKKQDPKN</sequence>
<accession>A0A164TDD6</accession>
<feature type="compositionally biased region" description="Basic and acidic residues" evidence="1">
    <location>
        <begin position="17"/>
        <end position="30"/>
    </location>
</feature>
<keyword evidence="3" id="KW-1185">Reference proteome</keyword>
<evidence type="ECO:0000313" key="2">
    <source>
        <dbReference type="EMBL" id="WOH08323.1"/>
    </source>
</evidence>
<proteinExistence type="predicted"/>
<evidence type="ECO:0000256" key="1">
    <source>
        <dbReference type="SAM" id="MobiDB-lite"/>
    </source>
</evidence>
<protein>
    <submittedName>
        <fullName evidence="2">Uncharacterized protein</fullName>
    </submittedName>
</protein>
<evidence type="ECO:0000313" key="3">
    <source>
        <dbReference type="Proteomes" id="UP000077755"/>
    </source>
</evidence>
<dbReference type="PANTHER" id="PTHR33386">
    <property type="entry name" value="OS02G0740600 PROTEIN"/>
    <property type="match status" value="1"/>
</dbReference>
<feature type="region of interest" description="Disordered" evidence="1">
    <location>
        <begin position="1"/>
        <end position="30"/>
    </location>
</feature>
<dbReference type="Proteomes" id="UP000077755">
    <property type="component" value="Chromosome 7"/>
</dbReference>
<dbReference type="OMA" id="SSSAYWM"/>
<organism evidence="2 3">
    <name type="scientific">Daucus carota subsp. sativus</name>
    <name type="common">Carrot</name>
    <dbReference type="NCBI Taxonomy" id="79200"/>
    <lineage>
        <taxon>Eukaryota</taxon>
        <taxon>Viridiplantae</taxon>
        <taxon>Streptophyta</taxon>
        <taxon>Embryophyta</taxon>
        <taxon>Tracheophyta</taxon>
        <taxon>Spermatophyta</taxon>
        <taxon>Magnoliopsida</taxon>
        <taxon>eudicotyledons</taxon>
        <taxon>Gunneridae</taxon>
        <taxon>Pentapetalae</taxon>
        <taxon>asterids</taxon>
        <taxon>campanulids</taxon>
        <taxon>Apiales</taxon>
        <taxon>Apiaceae</taxon>
        <taxon>Apioideae</taxon>
        <taxon>Scandiceae</taxon>
        <taxon>Daucinae</taxon>
        <taxon>Daucus</taxon>
        <taxon>Daucus sect. Daucus</taxon>
    </lineage>
</organism>
<reference evidence="2" key="1">
    <citation type="journal article" date="2016" name="Nat. Genet.">
        <title>A high-quality carrot genome assembly provides new insights into carotenoid accumulation and asterid genome evolution.</title>
        <authorList>
            <person name="Iorizzo M."/>
            <person name="Ellison S."/>
            <person name="Senalik D."/>
            <person name="Zeng P."/>
            <person name="Satapoomin P."/>
            <person name="Huang J."/>
            <person name="Bowman M."/>
            <person name="Iovene M."/>
            <person name="Sanseverino W."/>
            <person name="Cavagnaro P."/>
            <person name="Yildiz M."/>
            <person name="Macko-Podgorni A."/>
            <person name="Moranska E."/>
            <person name="Grzebelus E."/>
            <person name="Grzebelus D."/>
            <person name="Ashrafi H."/>
            <person name="Zheng Z."/>
            <person name="Cheng S."/>
            <person name="Spooner D."/>
            <person name="Van Deynze A."/>
            <person name="Simon P."/>
        </authorList>
    </citation>
    <scope>NUCLEOTIDE SEQUENCE</scope>
    <source>
        <tissue evidence="2">Leaf</tissue>
    </source>
</reference>
<name>A0A164TDD6_DAUCS</name>
<dbReference type="Gramene" id="KZM87385">
    <property type="protein sequence ID" value="KZM87385"/>
    <property type="gene ID" value="DCAR_024519"/>
</dbReference>
<dbReference type="PANTHER" id="PTHR33386:SF5">
    <property type="entry name" value="OS02G0740600 PROTEIN"/>
    <property type="match status" value="1"/>
</dbReference>
<dbReference type="EMBL" id="CP093349">
    <property type="protein sequence ID" value="WOH08323.1"/>
    <property type="molecule type" value="Genomic_DNA"/>
</dbReference>
<gene>
    <name evidence="2" type="ORF">DCAR_0727761</name>
</gene>